<dbReference type="GO" id="GO:0005886">
    <property type="term" value="C:plasma membrane"/>
    <property type="evidence" value="ECO:0007669"/>
    <property type="project" value="UniProtKB-SubCell"/>
</dbReference>
<evidence type="ECO:0000313" key="10">
    <source>
        <dbReference type="Proteomes" id="UP000729701"/>
    </source>
</evidence>
<dbReference type="Pfam" id="PF03040">
    <property type="entry name" value="CemA"/>
    <property type="match status" value="1"/>
</dbReference>
<feature type="transmembrane region" description="Helical" evidence="8">
    <location>
        <begin position="346"/>
        <end position="368"/>
    </location>
</feature>
<organism evidence="9 10">
    <name type="scientific">Cyanomargarita calcarea GSE-NOS-MK-12-04C</name>
    <dbReference type="NCBI Taxonomy" id="2839659"/>
    <lineage>
        <taxon>Bacteria</taxon>
        <taxon>Bacillati</taxon>
        <taxon>Cyanobacteriota</taxon>
        <taxon>Cyanophyceae</taxon>
        <taxon>Nostocales</taxon>
        <taxon>Cyanomargaritaceae</taxon>
        <taxon>Cyanomargarita</taxon>
    </lineage>
</organism>
<comment type="caution">
    <text evidence="9">The sequence shown here is derived from an EMBL/GenBank/DDBJ whole genome shotgun (WGS) entry which is preliminary data.</text>
</comment>
<feature type="transmembrane region" description="Helical" evidence="8">
    <location>
        <begin position="304"/>
        <end position="325"/>
    </location>
</feature>
<dbReference type="PANTHER" id="PTHR33650">
    <property type="entry name" value="CHLOROPLAST ENVELOPE MEMBRANE PROTEIN-RELATED"/>
    <property type="match status" value="1"/>
</dbReference>
<keyword evidence="8" id="KW-1003">Cell membrane</keyword>
<dbReference type="GO" id="GO:0015078">
    <property type="term" value="F:proton transmembrane transporter activity"/>
    <property type="evidence" value="ECO:0007669"/>
    <property type="project" value="UniProtKB-UniRule"/>
</dbReference>
<evidence type="ECO:0000256" key="2">
    <source>
        <dbReference type="ARBA" id="ARBA00022448"/>
    </source>
</evidence>
<reference evidence="9" key="1">
    <citation type="submission" date="2021-05" db="EMBL/GenBank/DDBJ databases">
        <authorList>
            <person name="Pietrasiak N."/>
            <person name="Ward R."/>
            <person name="Stajich J.E."/>
            <person name="Kurbessoian T."/>
        </authorList>
    </citation>
    <scope>NUCLEOTIDE SEQUENCE</scope>
    <source>
        <strain evidence="9">GSE-NOS-MK-12-04C</strain>
    </source>
</reference>
<evidence type="ECO:0000256" key="3">
    <source>
        <dbReference type="ARBA" id="ARBA00022692"/>
    </source>
</evidence>
<dbReference type="PANTHER" id="PTHR33650:SF2">
    <property type="entry name" value="CHLOROPLAST ENVELOPE MEMBRANE PROTEIN"/>
    <property type="match status" value="1"/>
</dbReference>
<keyword evidence="3 8" id="KW-0812">Transmembrane</keyword>
<keyword evidence="4 8" id="KW-0375">Hydrogen ion transport</keyword>
<name>A0A951UUF7_9CYAN</name>
<keyword evidence="6 8" id="KW-0406">Ion transport</keyword>
<dbReference type="Proteomes" id="UP000729701">
    <property type="component" value="Unassembled WGS sequence"/>
</dbReference>
<dbReference type="EMBL" id="JAHHGZ010000009">
    <property type="protein sequence ID" value="MBW4667815.1"/>
    <property type="molecule type" value="Genomic_DNA"/>
</dbReference>
<gene>
    <name evidence="8" type="primary">pxcA</name>
    <name evidence="9" type="ORF">KME60_10375</name>
</gene>
<reference evidence="9" key="2">
    <citation type="journal article" date="2022" name="Microbiol. Resour. Announc.">
        <title>Metagenome Sequencing to Explore Phylogenomics of Terrestrial Cyanobacteria.</title>
        <authorList>
            <person name="Ward R.D."/>
            <person name="Stajich J.E."/>
            <person name="Johansen J.R."/>
            <person name="Huntemann M."/>
            <person name="Clum A."/>
            <person name="Foster B."/>
            <person name="Foster B."/>
            <person name="Roux S."/>
            <person name="Palaniappan K."/>
            <person name="Varghese N."/>
            <person name="Mukherjee S."/>
            <person name="Reddy T.B.K."/>
            <person name="Daum C."/>
            <person name="Copeland A."/>
            <person name="Chen I.A."/>
            <person name="Ivanova N.N."/>
            <person name="Kyrpides N.C."/>
            <person name="Shapiro N."/>
            <person name="Eloe-Fadrosh E.A."/>
            <person name="Pietrasiak N."/>
        </authorList>
    </citation>
    <scope>NUCLEOTIDE SEQUENCE</scope>
    <source>
        <strain evidence="9">GSE-NOS-MK-12-04C</strain>
    </source>
</reference>
<accession>A0A951UUF7</accession>
<evidence type="ECO:0000256" key="8">
    <source>
        <dbReference type="HAMAP-Rule" id="MF_01308"/>
    </source>
</evidence>
<feature type="transmembrane region" description="Helical" evidence="8">
    <location>
        <begin position="205"/>
        <end position="224"/>
    </location>
</feature>
<keyword evidence="5 8" id="KW-1133">Transmembrane helix</keyword>
<keyword evidence="7 8" id="KW-0472">Membrane</keyword>
<proteinExistence type="inferred from homology"/>
<keyword evidence="2 8" id="KW-0813">Transport</keyword>
<comment type="function">
    <text evidence="8">Required for H(+) efflux immediately after light irradiation to form a rapid H(+) concentration gradient across the thylakoid membranes. Together with PxcL, contributes to transient H(+) uptake following dark to light transition.</text>
</comment>
<keyword evidence="8" id="KW-0997">Cell inner membrane</keyword>
<dbReference type="HAMAP" id="MF_01308">
    <property type="entry name" value="CemA_PxcA"/>
    <property type="match status" value="1"/>
</dbReference>
<sequence>MCATRSSFWSRNIELFRQKIKEYLLDKKQWFFDTPERALFKAYEAAQVIKNIEQEQFGGKKISLESESYTPNVMSYWEEILDKNLITVKVKLSEFKLSRSILKNSSSVFLEKLKFIDEVVAKYRPQDELYESKAIIPIPESIPQKLEIKQNSSTVDPTRVKPHQKTGILPRSIGRTFNRITADLTPGGEEKIVKNYRDTKNRTRISVKFLAMLVIVPLLTQIATKHFLVKPIVDRVRGENDTEIFLNSEMQEKAYHELKIFEQELKFKNFLEEAPQITPEVIKSKVRNKAVEIAEEFRVKTHSAISNIFADMISLIAFAVVVATSKREIVVVKEFMDDMVYGLSDSAKAFLIILCTDIFVGFHSPHGWIVLLEGFSQHIGLAAENKSWVNLFIATFPVILDTIIKYWIFRYLSRLSPSALATLKEMNE</sequence>
<evidence type="ECO:0000313" key="9">
    <source>
        <dbReference type="EMBL" id="MBW4667815.1"/>
    </source>
</evidence>
<evidence type="ECO:0000256" key="6">
    <source>
        <dbReference type="ARBA" id="ARBA00023065"/>
    </source>
</evidence>
<evidence type="ECO:0000256" key="4">
    <source>
        <dbReference type="ARBA" id="ARBA00022781"/>
    </source>
</evidence>
<feature type="transmembrane region" description="Helical" evidence="8">
    <location>
        <begin position="388"/>
        <end position="408"/>
    </location>
</feature>
<evidence type="ECO:0000256" key="5">
    <source>
        <dbReference type="ARBA" id="ARBA00022989"/>
    </source>
</evidence>
<dbReference type="AlphaFoldDB" id="A0A951UUF7"/>
<evidence type="ECO:0000256" key="1">
    <source>
        <dbReference type="ARBA" id="ARBA00004141"/>
    </source>
</evidence>
<evidence type="ECO:0000256" key="7">
    <source>
        <dbReference type="ARBA" id="ARBA00023136"/>
    </source>
</evidence>
<comment type="similarity">
    <text evidence="8">Belongs to the CemA family.</text>
</comment>
<dbReference type="InterPro" id="IPR004282">
    <property type="entry name" value="CemA"/>
</dbReference>
<comment type="subcellular location">
    <subcellularLocation>
        <location evidence="8">Cell inner membrane</location>
        <topology evidence="8">Multi-pass membrane protein</topology>
    </subcellularLocation>
    <subcellularLocation>
        <location evidence="1">Membrane</location>
        <topology evidence="1">Multi-pass membrane protein</topology>
    </subcellularLocation>
</comment>
<protein>
    <recommendedName>
        <fullName evidence="8">Proton extrusion protein PxcA</fullName>
    </recommendedName>
</protein>